<keyword evidence="18" id="KW-1185">Reference proteome</keyword>
<evidence type="ECO:0000256" key="15">
    <source>
        <dbReference type="SAM" id="SignalP"/>
    </source>
</evidence>
<organism evidence="17 18">
    <name type="scientific">Malus domestica</name>
    <name type="common">Apple</name>
    <name type="synonym">Pyrus malus</name>
    <dbReference type="NCBI Taxonomy" id="3750"/>
    <lineage>
        <taxon>Eukaryota</taxon>
        <taxon>Viridiplantae</taxon>
        <taxon>Streptophyta</taxon>
        <taxon>Embryophyta</taxon>
        <taxon>Tracheophyta</taxon>
        <taxon>Spermatophyta</taxon>
        <taxon>Magnoliopsida</taxon>
        <taxon>eudicotyledons</taxon>
        <taxon>Gunneridae</taxon>
        <taxon>Pentapetalae</taxon>
        <taxon>rosids</taxon>
        <taxon>fabids</taxon>
        <taxon>Rosales</taxon>
        <taxon>Rosaceae</taxon>
        <taxon>Amygdaloideae</taxon>
        <taxon>Maleae</taxon>
        <taxon>Malus</taxon>
    </lineage>
</organism>
<reference evidence="17 18" key="1">
    <citation type="submission" date="2018-10" db="EMBL/GenBank/DDBJ databases">
        <title>A high-quality apple genome assembly.</title>
        <authorList>
            <person name="Hu J."/>
        </authorList>
    </citation>
    <scope>NUCLEOTIDE SEQUENCE [LARGE SCALE GENOMIC DNA]</scope>
    <source>
        <strain evidence="18">cv. HFTH1</strain>
        <tissue evidence="17">Young leaf</tissue>
    </source>
</reference>
<dbReference type="Pfam" id="PF13947">
    <property type="entry name" value="GUB_WAK_bind"/>
    <property type="match status" value="1"/>
</dbReference>
<feature type="domain" description="Wall-associated receptor kinase galacturonan-binding" evidence="16">
    <location>
        <begin position="24"/>
        <end position="86"/>
    </location>
</feature>
<evidence type="ECO:0000256" key="7">
    <source>
        <dbReference type="ARBA" id="ARBA00022723"/>
    </source>
</evidence>
<dbReference type="PANTHER" id="PTHR46279:SF9">
    <property type="entry name" value="OS01G0116300 PROTEIN"/>
    <property type="match status" value="1"/>
</dbReference>
<dbReference type="Proteomes" id="UP000290289">
    <property type="component" value="Chromosome 2"/>
</dbReference>
<dbReference type="EC" id="2.3.2.27" evidence="4"/>
<keyword evidence="8 15" id="KW-0732">Signal</keyword>
<keyword evidence="11" id="KW-0862">Zinc</keyword>
<evidence type="ECO:0000256" key="2">
    <source>
        <dbReference type="ARBA" id="ARBA00004167"/>
    </source>
</evidence>
<evidence type="ECO:0000256" key="5">
    <source>
        <dbReference type="ARBA" id="ARBA00022679"/>
    </source>
</evidence>
<comment type="similarity">
    <text evidence="14">Belongs to the RING-type zinc finger family. ATL subfamily.</text>
</comment>
<comment type="catalytic activity">
    <reaction evidence="1">
        <text>S-ubiquitinyl-[E2 ubiquitin-conjugating enzyme]-L-cysteine + [acceptor protein]-L-lysine = [E2 ubiquitin-conjugating enzyme]-L-cysteine + N(6)-ubiquitinyl-[acceptor protein]-L-lysine.</text>
        <dbReference type="EC" id="2.3.2.27"/>
    </reaction>
</comment>
<evidence type="ECO:0000256" key="13">
    <source>
        <dbReference type="ARBA" id="ARBA00023136"/>
    </source>
</evidence>
<comment type="caution">
    <text evidence="17">The sequence shown here is derived from an EMBL/GenBank/DDBJ whole genome shotgun (WGS) entry which is preliminary data.</text>
</comment>
<dbReference type="GO" id="GO:0061630">
    <property type="term" value="F:ubiquitin protein ligase activity"/>
    <property type="evidence" value="ECO:0007669"/>
    <property type="project" value="UniProtKB-EC"/>
</dbReference>
<evidence type="ECO:0000313" key="17">
    <source>
        <dbReference type="EMBL" id="RXI05145.1"/>
    </source>
</evidence>
<evidence type="ECO:0000256" key="6">
    <source>
        <dbReference type="ARBA" id="ARBA00022692"/>
    </source>
</evidence>
<keyword evidence="12" id="KW-1133">Transmembrane helix</keyword>
<evidence type="ECO:0000256" key="14">
    <source>
        <dbReference type="ARBA" id="ARBA00024209"/>
    </source>
</evidence>
<evidence type="ECO:0000256" key="1">
    <source>
        <dbReference type="ARBA" id="ARBA00000900"/>
    </source>
</evidence>
<dbReference type="GO" id="GO:0016020">
    <property type="term" value="C:membrane"/>
    <property type="evidence" value="ECO:0007669"/>
    <property type="project" value="UniProtKB-SubCell"/>
</dbReference>
<comment type="pathway">
    <text evidence="3">Protein modification; protein ubiquitination.</text>
</comment>
<dbReference type="GO" id="GO:0008270">
    <property type="term" value="F:zinc ion binding"/>
    <property type="evidence" value="ECO:0007669"/>
    <property type="project" value="UniProtKB-KW"/>
</dbReference>
<dbReference type="EMBL" id="RDQH01000328">
    <property type="protein sequence ID" value="RXI05145.1"/>
    <property type="molecule type" value="Genomic_DNA"/>
</dbReference>
<gene>
    <name evidence="17" type="ORF">DVH24_006402</name>
</gene>
<dbReference type="GO" id="GO:0030247">
    <property type="term" value="F:polysaccharide binding"/>
    <property type="evidence" value="ECO:0007669"/>
    <property type="project" value="InterPro"/>
</dbReference>
<keyword evidence="5" id="KW-0808">Transferase</keyword>
<name>A0A498KHB1_MALDO</name>
<evidence type="ECO:0000313" key="18">
    <source>
        <dbReference type="Proteomes" id="UP000290289"/>
    </source>
</evidence>
<evidence type="ECO:0000256" key="4">
    <source>
        <dbReference type="ARBA" id="ARBA00012483"/>
    </source>
</evidence>
<dbReference type="InterPro" id="IPR046948">
    <property type="entry name" value="ATL20-22-like"/>
</dbReference>
<feature type="signal peptide" evidence="15">
    <location>
        <begin position="1"/>
        <end position="20"/>
    </location>
</feature>
<keyword evidence="6" id="KW-0812">Transmembrane</keyword>
<feature type="chain" id="PRO_5019770280" description="RING-type E3 ubiquitin transferase" evidence="15">
    <location>
        <begin position="21"/>
        <end position="160"/>
    </location>
</feature>
<evidence type="ECO:0000259" key="16">
    <source>
        <dbReference type="Pfam" id="PF13947"/>
    </source>
</evidence>
<proteinExistence type="inferred from homology"/>
<keyword evidence="9" id="KW-0863">Zinc-finger</keyword>
<dbReference type="PANTHER" id="PTHR46279">
    <property type="entry name" value="RING/U-BOX SUPERFAMILY PROTEIN"/>
    <property type="match status" value="1"/>
</dbReference>
<dbReference type="AlphaFoldDB" id="A0A498KHB1"/>
<dbReference type="InterPro" id="IPR025287">
    <property type="entry name" value="WAK_GUB"/>
</dbReference>
<evidence type="ECO:0000256" key="10">
    <source>
        <dbReference type="ARBA" id="ARBA00022786"/>
    </source>
</evidence>
<evidence type="ECO:0000256" key="12">
    <source>
        <dbReference type="ARBA" id="ARBA00022989"/>
    </source>
</evidence>
<keyword evidence="10" id="KW-0833">Ubl conjugation pathway</keyword>
<evidence type="ECO:0000256" key="11">
    <source>
        <dbReference type="ARBA" id="ARBA00022833"/>
    </source>
</evidence>
<protein>
    <recommendedName>
        <fullName evidence="4">RING-type E3 ubiquitin transferase</fullName>
        <ecNumber evidence="4">2.3.2.27</ecNumber>
    </recommendedName>
</protein>
<evidence type="ECO:0000256" key="9">
    <source>
        <dbReference type="ARBA" id="ARBA00022771"/>
    </source>
</evidence>
<accession>A0A498KHB1</accession>
<sequence>MTISFFILFTAGLMINLGACQNECTESRCGDYGPPIRFPFRLREKQPSHCGYPGFDLSCDRSNNTVLELPVSVKFFITSINYKSQLSVETFILAKRLRRRLTIIDHDPAVRYSTQLPTTIKNGVFDIHINSFPQSHTFTLTCGEEQMIVNFIVYCGSKEK</sequence>
<evidence type="ECO:0000256" key="3">
    <source>
        <dbReference type="ARBA" id="ARBA00004906"/>
    </source>
</evidence>
<comment type="subcellular location">
    <subcellularLocation>
        <location evidence="2">Membrane</location>
        <topology evidence="2">Single-pass membrane protein</topology>
    </subcellularLocation>
</comment>
<keyword evidence="7" id="KW-0479">Metal-binding</keyword>
<keyword evidence="13" id="KW-0472">Membrane</keyword>
<evidence type="ECO:0000256" key="8">
    <source>
        <dbReference type="ARBA" id="ARBA00022729"/>
    </source>
</evidence>